<comment type="caution">
    <text evidence="2">The sequence shown here is derived from an EMBL/GenBank/DDBJ whole genome shotgun (WGS) entry which is preliminary data.</text>
</comment>
<evidence type="ECO:0000313" key="2">
    <source>
        <dbReference type="EMBL" id="MBM7798096.1"/>
    </source>
</evidence>
<gene>
    <name evidence="2" type="ORF">JOE57_001017</name>
</gene>
<protein>
    <submittedName>
        <fullName evidence="2">Tol biopolymer transport system component</fullName>
    </submittedName>
</protein>
<dbReference type="SUPFAM" id="SSF82171">
    <property type="entry name" value="DPP6 N-terminal domain-like"/>
    <property type="match status" value="1"/>
</dbReference>
<dbReference type="PANTHER" id="PTHR36842:SF1">
    <property type="entry name" value="PROTEIN TOLB"/>
    <property type="match status" value="1"/>
</dbReference>
<dbReference type="RefSeq" id="WP_204916693.1">
    <property type="nucleotide sequence ID" value="NZ_BAAAQP010000011.1"/>
</dbReference>
<comment type="similarity">
    <text evidence="1">Belongs to the TolB family.</text>
</comment>
<evidence type="ECO:0000256" key="1">
    <source>
        <dbReference type="ARBA" id="ARBA00009820"/>
    </source>
</evidence>
<dbReference type="InterPro" id="IPR011659">
    <property type="entry name" value="WD40"/>
</dbReference>
<dbReference type="Gene3D" id="2.120.10.30">
    <property type="entry name" value="TolB, C-terminal domain"/>
    <property type="match status" value="1"/>
</dbReference>
<proteinExistence type="inferred from homology"/>
<dbReference type="PANTHER" id="PTHR36842">
    <property type="entry name" value="PROTEIN TOLB HOMOLOG"/>
    <property type="match status" value="1"/>
</dbReference>
<dbReference type="Pfam" id="PF07676">
    <property type="entry name" value="PD40"/>
    <property type="match status" value="2"/>
</dbReference>
<dbReference type="Proteomes" id="UP000704762">
    <property type="component" value="Unassembled WGS sequence"/>
</dbReference>
<keyword evidence="3" id="KW-1185">Reference proteome</keyword>
<organism evidence="2 3">
    <name type="scientific">Microlunatus panaciterrae</name>
    <dbReference type="NCBI Taxonomy" id="400768"/>
    <lineage>
        <taxon>Bacteria</taxon>
        <taxon>Bacillati</taxon>
        <taxon>Actinomycetota</taxon>
        <taxon>Actinomycetes</taxon>
        <taxon>Propionibacteriales</taxon>
        <taxon>Propionibacteriaceae</taxon>
        <taxon>Microlunatus</taxon>
    </lineage>
</organism>
<accession>A0ABS2RGH8</accession>
<reference evidence="2 3" key="1">
    <citation type="submission" date="2021-01" db="EMBL/GenBank/DDBJ databases">
        <title>Sequencing the genomes of 1000 actinobacteria strains.</title>
        <authorList>
            <person name="Klenk H.-P."/>
        </authorList>
    </citation>
    <scope>NUCLEOTIDE SEQUENCE [LARGE SCALE GENOMIC DNA]</scope>
    <source>
        <strain evidence="2 3">DSM 18662</strain>
    </source>
</reference>
<sequence>MTSDSARRAQLLTHSLSTGESTLVFESTDRHFEAPNWTPDGERLIINSEGLLFAVPVDGGDWTPIDLGEVPGVNNDHVLSPDGDTVYVSANDGHLYAVPLVGGAPRRVSNEHDAPFRYFLHGISPDGTTLAYVGVEPYQGKEFGRASIFTIPAAGGPDTRVTDFPAPSDGPEFSPDGSWIYFNSEYAAQTPGHAQLFRMRPDGSDLEQLTDDERVNWFPHPSPDGQVLLYLSYPPGVQGHPADKDVILRSMSPSGGPCTDVVAFFGGQGTINVNSWAPDSDRFAYVAYS</sequence>
<dbReference type="EMBL" id="JAFBCF010000001">
    <property type="protein sequence ID" value="MBM7798096.1"/>
    <property type="molecule type" value="Genomic_DNA"/>
</dbReference>
<name>A0ABS2RGH8_9ACTN</name>
<evidence type="ECO:0000313" key="3">
    <source>
        <dbReference type="Proteomes" id="UP000704762"/>
    </source>
</evidence>
<dbReference type="InterPro" id="IPR011042">
    <property type="entry name" value="6-blade_b-propeller_TolB-like"/>
</dbReference>